<feature type="transmembrane region" description="Helical" evidence="4">
    <location>
        <begin position="274"/>
        <end position="291"/>
    </location>
</feature>
<name>A0A1F5MJA7_9BACT</name>
<evidence type="ECO:0000313" key="7">
    <source>
        <dbReference type="Proteomes" id="UP000178017"/>
    </source>
</evidence>
<dbReference type="EMBL" id="MFDO01000018">
    <property type="protein sequence ID" value="OGE65438.1"/>
    <property type="molecule type" value="Genomic_DNA"/>
</dbReference>
<gene>
    <name evidence="6" type="ORF">A3B49_00945</name>
</gene>
<keyword evidence="3" id="KW-0808">Transferase</keyword>
<dbReference type="PANTHER" id="PTHR43179">
    <property type="entry name" value="RHAMNOSYLTRANSFERASE WBBL"/>
    <property type="match status" value="1"/>
</dbReference>
<keyword evidence="4" id="KW-0812">Transmembrane</keyword>
<evidence type="ECO:0000256" key="1">
    <source>
        <dbReference type="ARBA" id="ARBA00006739"/>
    </source>
</evidence>
<keyword evidence="4" id="KW-0472">Membrane</keyword>
<evidence type="ECO:0000313" key="6">
    <source>
        <dbReference type="EMBL" id="OGE65438.1"/>
    </source>
</evidence>
<feature type="domain" description="Glycosyltransferase 2-like" evidence="5">
    <location>
        <begin position="7"/>
        <end position="132"/>
    </location>
</feature>
<evidence type="ECO:0000256" key="4">
    <source>
        <dbReference type="SAM" id="Phobius"/>
    </source>
</evidence>
<dbReference type="Pfam" id="PF00535">
    <property type="entry name" value="Glycos_transf_2"/>
    <property type="match status" value="1"/>
</dbReference>
<evidence type="ECO:0000256" key="3">
    <source>
        <dbReference type="ARBA" id="ARBA00022679"/>
    </source>
</evidence>
<keyword evidence="4" id="KW-1133">Transmembrane helix</keyword>
<dbReference type="InterPro" id="IPR029044">
    <property type="entry name" value="Nucleotide-diphossugar_trans"/>
</dbReference>
<dbReference type="AlphaFoldDB" id="A0A1F5MJA7"/>
<dbReference type="PANTHER" id="PTHR43179:SF12">
    <property type="entry name" value="GALACTOFURANOSYLTRANSFERASE GLFT2"/>
    <property type="match status" value="1"/>
</dbReference>
<dbReference type="GO" id="GO:0016757">
    <property type="term" value="F:glycosyltransferase activity"/>
    <property type="evidence" value="ECO:0007669"/>
    <property type="project" value="UniProtKB-KW"/>
</dbReference>
<dbReference type="SUPFAM" id="SSF53448">
    <property type="entry name" value="Nucleotide-diphospho-sugar transferases"/>
    <property type="match status" value="1"/>
</dbReference>
<feature type="transmembrane region" description="Helical" evidence="4">
    <location>
        <begin position="312"/>
        <end position="330"/>
    </location>
</feature>
<dbReference type="Proteomes" id="UP000178017">
    <property type="component" value="Unassembled WGS sequence"/>
</dbReference>
<dbReference type="Gene3D" id="3.90.550.10">
    <property type="entry name" value="Spore Coat Polysaccharide Biosynthesis Protein SpsA, Chain A"/>
    <property type="match status" value="1"/>
</dbReference>
<evidence type="ECO:0000256" key="2">
    <source>
        <dbReference type="ARBA" id="ARBA00022676"/>
    </source>
</evidence>
<proteinExistence type="inferred from homology"/>
<protein>
    <recommendedName>
        <fullName evidence="5">Glycosyltransferase 2-like domain-containing protein</fullName>
    </recommendedName>
</protein>
<organism evidence="6 7">
    <name type="scientific">Candidatus Daviesbacteria bacterium RIFCSPLOWO2_01_FULL_40_24</name>
    <dbReference type="NCBI Taxonomy" id="1797787"/>
    <lineage>
        <taxon>Bacteria</taxon>
        <taxon>Candidatus Daviesiibacteriota</taxon>
    </lineage>
</organism>
<feature type="transmembrane region" description="Helical" evidence="4">
    <location>
        <begin position="248"/>
        <end position="268"/>
    </location>
</feature>
<comment type="caution">
    <text evidence="6">The sequence shown here is derived from an EMBL/GenBank/DDBJ whole genome shotgun (WGS) entry which is preliminary data.</text>
</comment>
<evidence type="ECO:0000259" key="5">
    <source>
        <dbReference type="Pfam" id="PF00535"/>
    </source>
</evidence>
<keyword evidence="2" id="KW-0328">Glycosyltransferase</keyword>
<dbReference type="InterPro" id="IPR001173">
    <property type="entry name" value="Glyco_trans_2-like"/>
</dbReference>
<accession>A0A1F5MJA7</accession>
<dbReference type="CDD" id="cd04186">
    <property type="entry name" value="GT_2_like_c"/>
    <property type="match status" value="1"/>
</dbReference>
<sequence length="344" mass="39269">MKKLKFSIIIATYNGERYLEKCLSSVFKTIYPKFEVIIVDDGSTDGSLQIINKYKNAQDLIFIRNNQNIGLVKSRNKAIKKSTGDILVFLDNDTEVDKKWIVGLSEVFLSDNSIGAAQCKMFDIKNRKTIQQAGMKLIPFTGFGVTIGRGEKDSKKYKFPMEIISLGASLAVRKSVTKVIGGFDENLFHYCDDLDFSWRVWIAGFRIMLAPNAKVYHYLKVHNPNHKLYFHLSKNSYRMMIKNYEISNTLKFLPTSILFSMVGALNILLTRNSLMGIAGVLMGLGWSVVHLSDTLVEREKVQKYRRARDCDIFSKIMISTNLVYLYRLYFQGAKTTANLMKAGY</sequence>
<reference evidence="6 7" key="1">
    <citation type="journal article" date="2016" name="Nat. Commun.">
        <title>Thousands of microbial genomes shed light on interconnected biogeochemical processes in an aquifer system.</title>
        <authorList>
            <person name="Anantharaman K."/>
            <person name="Brown C.T."/>
            <person name="Hug L.A."/>
            <person name="Sharon I."/>
            <person name="Castelle C.J."/>
            <person name="Probst A.J."/>
            <person name="Thomas B.C."/>
            <person name="Singh A."/>
            <person name="Wilkins M.J."/>
            <person name="Karaoz U."/>
            <person name="Brodie E.L."/>
            <person name="Williams K.H."/>
            <person name="Hubbard S.S."/>
            <person name="Banfield J.F."/>
        </authorList>
    </citation>
    <scope>NUCLEOTIDE SEQUENCE [LARGE SCALE GENOMIC DNA]</scope>
</reference>
<comment type="similarity">
    <text evidence="1">Belongs to the glycosyltransferase 2 family.</text>
</comment>